<dbReference type="EMBL" id="AGRW01000047">
    <property type="protein sequence ID" value="EIC01691.1"/>
    <property type="molecule type" value="Genomic_DNA"/>
</dbReference>
<gene>
    <name evidence="4" type="ORF">TresaDRAFT_0980</name>
</gene>
<organism evidence="4 5">
    <name type="scientific">Treponema saccharophilum DSM 2985</name>
    <dbReference type="NCBI Taxonomy" id="907348"/>
    <lineage>
        <taxon>Bacteria</taxon>
        <taxon>Pseudomonadati</taxon>
        <taxon>Spirochaetota</taxon>
        <taxon>Spirochaetia</taxon>
        <taxon>Spirochaetales</taxon>
        <taxon>Treponemataceae</taxon>
        <taxon>Treponema</taxon>
    </lineage>
</organism>
<dbReference type="SUPFAM" id="SSF109604">
    <property type="entry name" value="HD-domain/PDEase-like"/>
    <property type="match status" value="1"/>
</dbReference>
<proteinExistence type="predicted"/>
<evidence type="ECO:0000259" key="3">
    <source>
        <dbReference type="Pfam" id="PF13023"/>
    </source>
</evidence>
<dbReference type="GO" id="GO:0002953">
    <property type="term" value="F:5'-deoxynucleotidase activity"/>
    <property type="evidence" value="ECO:0007669"/>
    <property type="project" value="InterPro"/>
</dbReference>
<keyword evidence="1" id="KW-0479">Metal-binding</keyword>
<evidence type="ECO:0000313" key="4">
    <source>
        <dbReference type="EMBL" id="EIC01691.1"/>
    </source>
</evidence>
<evidence type="ECO:0000313" key="5">
    <source>
        <dbReference type="Proteomes" id="UP000003571"/>
    </source>
</evidence>
<evidence type="ECO:0000256" key="2">
    <source>
        <dbReference type="ARBA" id="ARBA00022801"/>
    </source>
</evidence>
<dbReference type="STRING" id="907348.TresaDRAFT_0980"/>
<dbReference type="PANTHER" id="PTHR11845">
    <property type="entry name" value="5'-DEOXYNUCLEOTIDASE HDDC2"/>
    <property type="match status" value="1"/>
</dbReference>
<reference evidence="4 5" key="1">
    <citation type="submission" date="2011-09" db="EMBL/GenBank/DDBJ databases">
        <title>The draft genome of Treponema saccharophilum DSM 2985.</title>
        <authorList>
            <consortium name="US DOE Joint Genome Institute (JGI-PGF)"/>
            <person name="Lucas S."/>
            <person name="Copeland A."/>
            <person name="Lapidus A."/>
            <person name="Glavina del Rio T."/>
            <person name="Dalin E."/>
            <person name="Tice H."/>
            <person name="Bruce D."/>
            <person name="Goodwin L."/>
            <person name="Pitluck S."/>
            <person name="Peters L."/>
            <person name="Kyrpides N."/>
            <person name="Mavromatis K."/>
            <person name="Ivanova N."/>
            <person name="Markowitz V."/>
            <person name="Cheng J.-F."/>
            <person name="Hugenholtz P."/>
            <person name="Woyke T."/>
            <person name="Wu D."/>
            <person name="Gronow S."/>
            <person name="Wellnitz S."/>
            <person name="Brambilla E."/>
            <person name="Klenk H.-P."/>
            <person name="Eisen J.A."/>
        </authorList>
    </citation>
    <scope>NUCLEOTIDE SEQUENCE [LARGE SCALE GENOMIC DNA]</scope>
    <source>
        <strain evidence="4 5">DSM 2985</strain>
    </source>
</reference>
<dbReference type="PANTHER" id="PTHR11845:SF13">
    <property type="entry name" value="5'-DEOXYNUCLEOTIDASE HDDC2"/>
    <property type="match status" value="1"/>
</dbReference>
<dbReference type="GO" id="GO:0005737">
    <property type="term" value="C:cytoplasm"/>
    <property type="evidence" value="ECO:0007669"/>
    <property type="project" value="TreeGrafter"/>
</dbReference>
<dbReference type="InterPro" id="IPR006674">
    <property type="entry name" value="HD_domain"/>
</dbReference>
<sequence length="204" mass="23198">MGIESFLRSGNARLDSQLLFSAEIDRMAGIVRRTMHVDGSRRENDAEHSWHIALMATLFAEYAVEKVDVSRAVEMCLVHDLVEIYAGDTFAYDEKGNETKAERERLAADKIFSMVPPEQGARMRALWEEFDARKSADAKYAACMDSLQPLLHNTLTFGFTWKESGTKRAAVEKRMAVIRDFLPEVYSWVEANLDRAVREGWLSA</sequence>
<dbReference type="Pfam" id="PF13023">
    <property type="entry name" value="HD_3"/>
    <property type="match status" value="1"/>
</dbReference>
<name>H7EKW6_9SPIR</name>
<comment type="caution">
    <text evidence="4">The sequence shown here is derived from an EMBL/GenBank/DDBJ whole genome shotgun (WGS) entry which is preliminary data.</text>
</comment>
<dbReference type="OrthoDB" id="9796032at2"/>
<evidence type="ECO:0000256" key="1">
    <source>
        <dbReference type="ARBA" id="ARBA00022723"/>
    </source>
</evidence>
<dbReference type="InterPro" id="IPR039356">
    <property type="entry name" value="YfbR/HDDC2"/>
</dbReference>
<accession>H7EKW6</accession>
<keyword evidence="2 4" id="KW-0378">Hydrolase</keyword>
<dbReference type="RefSeq" id="WP_002704403.1">
    <property type="nucleotide sequence ID" value="NZ_AGRW01000047.1"/>
</dbReference>
<protein>
    <submittedName>
        <fullName evidence="4">Metal dependent phosphohydrolase</fullName>
    </submittedName>
</protein>
<dbReference type="GO" id="GO:0046872">
    <property type="term" value="F:metal ion binding"/>
    <property type="evidence" value="ECO:0007669"/>
    <property type="project" value="UniProtKB-KW"/>
</dbReference>
<feature type="domain" description="HD" evidence="3">
    <location>
        <begin position="30"/>
        <end position="177"/>
    </location>
</feature>
<dbReference type="Proteomes" id="UP000003571">
    <property type="component" value="Unassembled WGS sequence"/>
</dbReference>
<dbReference type="eggNOG" id="COG1896">
    <property type="taxonomic scope" value="Bacteria"/>
</dbReference>
<dbReference type="AlphaFoldDB" id="H7EKW6"/>
<keyword evidence="5" id="KW-1185">Reference proteome</keyword>
<dbReference type="PATRIC" id="fig|907348.3.peg.1546"/>
<dbReference type="Gene3D" id="1.10.3210.10">
    <property type="entry name" value="Hypothetical protein af1432"/>
    <property type="match status" value="1"/>
</dbReference>